<evidence type="ECO:0000256" key="3">
    <source>
        <dbReference type="ARBA" id="ARBA00022741"/>
    </source>
</evidence>
<dbReference type="FunFam" id="3.40.50.300:FF:001023">
    <property type="entry name" value="Werner syndrome RecQ like helicase"/>
    <property type="match status" value="1"/>
</dbReference>
<dbReference type="PROSITE" id="PS51194">
    <property type="entry name" value="HELICASE_CTER"/>
    <property type="match status" value="1"/>
</dbReference>
<dbReference type="Pfam" id="PF00570">
    <property type="entry name" value="HRDC"/>
    <property type="match status" value="1"/>
</dbReference>
<dbReference type="Pfam" id="PF01612">
    <property type="entry name" value="DNA_pol_A_exo1"/>
    <property type="match status" value="1"/>
</dbReference>
<keyword evidence="5 15" id="KW-0347">Helicase</keyword>
<dbReference type="GO" id="GO:0006260">
    <property type="term" value="P:DNA replication"/>
    <property type="evidence" value="ECO:0007669"/>
    <property type="project" value="InterPro"/>
</dbReference>
<gene>
    <name evidence="15" type="primary">Wrn</name>
    <name evidence="15" type="ORF">GTO95_0013842</name>
</gene>
<comment type="cofactor">
    <cofactor evidence="1">
        <name>Zn(2+)</name>
        <dbReference type="ChEBI" id="CHEBI:29105"/>
    </cofactor>
</comment>
<dbReference type="FunFam" id="3.30.420.10:FF:000053">
    <property type="entry name" value="Werner syndrome ATP-dependent helicase homolog"/>
    <property type="match status" value="1"/>
</dbReference>
<dbReference type="GO" id="GO:0005654">
    <property type="term" value="C:nucleoplasm"/>
    <property type="evidence" value="ECO:0007669"/>
    <property type="project" value="TreeGrafter"/>
</dbReference>
<dbReference type="SUPFAM" id="SSF47819">
    <property type="entry name" value="HRDC-like"/>
    <property type="match status" value="1"/>
</dbReference>
<dbReference type="Gene3D" id="3.30.420.10">
    <property type="entry name" value="Ribonuclease H-like superfamily/Ribonuclease H"/>
    <property type="match status" value="1"/>
</dbReference>
<dbReference type="Gene3D" id="1.10.10.10">
    <property type="entry name" value="Winged helix-like DNA-binding domain superfamily/Winged helix DNA-binding domain"/>
    <property type="match status" value="1"/>
</dbReference>
<dbReference type="GO" id="GO:0043138">
    <property type="term" value="F:3'-5' DNA helicase activity"/>
    <property type="evidence" value="ECO:0007669"/>
    <property type="project" value="UniProtKB-EC"/>
</dbReference>
<organism evidence="15 16">
    <name type="scientific">Atractosteus spatula</name>
    <name type="common">Alligator gar</name>
    <name type="synonym">Lepisosteus spatula</name>
    <dbReference type="NCBI Taxonomy" id="7917"/>
    <lineage>
        <taxon>Eukaryota</taxon>
        <taxon>Metazoa</taxon>
        <taxon>Chordata</taxon>
        <taxon>Craniata</taxon>
        <taxon>Vertebrata</taxon>
        <taxon>Euteleostomi</taxon>
        <taxon>Actinopterygii</taxon>
        <taxon>Neopterygii</taxon>
        <taxon>Holostei</taxon>
        <taxon>Semionotiformes</taxon>
        <taxon>Lepisosteidae</taxon>
        <taxon>Atractosteus</taxon>
    </lineage>
</organism>
<dbReference type="Pfam" id="PF09382">
    <property type="entry name" value="RQC"/>
    <property type="match status" value="1"/>
</dbReference>
<dbReference type="InterPro" id="IPR014001">
    <property type="entry name" value="Helicase_ATP-bd"/>
</dbReference>
<accession>A0A8J7NIG5</accession>
<dbReference type="InterPro" id="IPR012337">
    <property type="entry name" value="RNaseH-like_sf"/>
</dbReference>
<dbReference type="GO" id="GO:0005737">
    <property type="term" value="C:cytoplasm"/>
    <property type="evidence" value="ECO:0007669"/>
    <property type="project" value="TreeGrafter"/>
</dbReference>
<dbReference type="InterPro" id="IPR010997">
    <property type="entry name" value="HRDC-like_sf"/>
</dbReference>
<feature type="non-terminal residue" evidence="15">
    <location>
        <position position="1440"/>
    </location>
</feature>
<dbReference type="Pfam" id="PF00270">
    <property type="entry name" value="DEAD"/>
    <property type="match status" value="1"/>
</dbReference>
<dbReference type="InterPro" id="IPR032284">
    <property type="entry name" value="RecQ_Zn-bd"/>
</dbReference>
<dbReference type="Pfam" id="PF14493">
    <property type="entry name" value="HTH_40"/>
    <property type="match status" value="1"/>
</dbReference>
<comment type="caution">
    <text evidence="15">The sequence shown here is derived from an EMBL/GenBank/DDBJ whole genome shotgun (WGS) entry which is preliminary data.</text>
</comment>
<dbReference type="InterPro" id="IPR036388">
    <property type="entry name" value="WH-like_DNA-bd_sf"/>
</dbReference>
<dbReference type="SMART" id="SM00487">
    <property type="entry name" value="DEXDc"/>
    <property type="match status" value="1"/>
</dbReference>
<feature type="compositionally biased region" description="Basic and acidic residues" evidence="11">
    <location>
        <begin position="403"/>
        <end position="414"/>
    </location>
</feature>
<sequence>QELSRFHKKNVLEDHLPYLEFPGSVVYSYESHDCSFLSEDLRTGLTPGSAVGFDIEWPPSFIKGKMKKVAMVQLCPSEEKCYLFHISSMAGFPAGLKRLLQDETIRKVGVGIDGDMWKLMSDFDIKIKSTVELGDLANKKLRCLEKWSLDSLVKHLFQKQLLKDKSVRCSRWDDFILAEDQKKYAATDAYAGLIIYKKLEKMDSGGIKLHLDIKEKLMQFSSEIQELAGQIPDKISDTKSAAELVDGMAEKLGALRRLVFGGSSQVTTEEEHDPELCREETCSIEDTQKPDGKTQRAAFEQGIPGAHDLSHSIVKPVKLSSASRECVMSLDISEYELDELERQAMQKAMGEESIMEHQAAVDEGADLSFVVESDEELEREMLQCMDEMDRGKCLDSELCGGDQSREQTDTITVKEEEEDDEGIEEEEEEFDPSLPEPNSKQIKCLKTYFGHSSFKPVQWKVIHSVLQERRDNLVVMATGYGKSLCFQFPPVYCGGVGIVISPLIALMEDQVLQLKMSNIPACFLGSAQTDNVFMDLKRGHFRVVYMTPEFCSGNTALIKQLDSDVGITLLAIDEAHCISEWGHDFRSAYRNLGFLKNILPDVPIVALTATASPSIRQDIVKSLHLANPQITCTSFDRPNLFLDVRRKSGDVVKDLKHFLIRKTPLDHEFEGSTIVYCPSRKLTETVSAELTKLGVTCGAYHAGMGVKSRRETHHKFVRDEIQCVVATIAFGMGINKPDIRKVIHYGAPKEMESYYQEIGRAGRDGLPSTCHVVWGSSDMVLNRHLLSSVKSEKFRGYKLKMMAKMEQYLNSCKCRRKLILSHFEDRQLRKVTSGIMGTSKCCDNCRSGSVNSSDVEDREPSLQDFGKEAHQLMGAVSALGGKFGTSVPILFLRGSHSQRLPDRFHKHCLFGSGKNIPDTWWKALARQLISEQYMKEDSGQNRFATICSLTPKGKTWLSKANSGTQQTLLLPPNSDLYARIVNVPKSHQMSSPTTSVSSAGQPTVALQKSPASRFSPADSRKCPSTISSATTSMCASLFNMLEVQLYLVCFFCLRPQTSLSLQHPSNVSLPSHAPPVSPRDLELQGVLYSKLVAGRQKLATEKDIPPAVMATNKILLDMAKIRPTTVENLKMVDGVSEAKSSMLAPLLEIVSKFCCSNGLQVNMLSSTPSLRPACAALSDSVDITYRLFQEEKMSLTKVSNSRGLPLAVVGSHLLQAVKAGCPLDMDRAGLTAHTRRVITNIITDTPINSDVSNFKAIRNLVPEEIDTFLISLTVALLQKEGDCGQGLKPSPTPCSKQLEWIETKEKPVKKNTSRPHSSETSVKMDDLEIEDELLSEIPMPEVEVSMSPRDTAASFGSECDAAPRAVKHNLALSMASWNQEQLDEDTQELFRDSPPKVCAAAILLGKGKKKVPDTFRLRSYGGSAVILPFIHQLCFFYHIK</sequence>
<dbReference type="InterPro" id="IPR001650">
    <property type="entry name" value="Helicase_C-like"/>
</dbReference>
<dbReference type="FunFam" id="3.40.50.300:FF:000941">
    <property type="entry name" value="Werner syndrome RecQ like helicase"/>
    <property type="match status" value="1"/>
</dbReference>
<dbReference type="InterPro" id="IPR002121">
    <property type="entry name" value="HRDC_dom"/>
</dbReference>
<dbReference type="InterPro" id="IPR029491">
    <property type="entry name" value="Helicase_HTH"/>
</dbReference>
<evidence type="ECO:0000256" key="5">
    <source>
        <dbReference type="ARBA" id="ARBA00022806"/>
    </source>
</evidence>
<dbReference type="SUPFAM" id="SSF52540">
    <property type="entry name" value="P-loop containing nucleoside triphosphate hydrolases"/>
    <property type="match status" value="1"/>
</dbReference>
<dbReference type="GO" id="GO:0003677">
    <property type="term" value="F:DNA binding"/>
    <property type="evidence" value="ECO:0007669"/>
    <property type="project" value="UniProtKB-KW"/>
</dbReference>
<dbReference type="InterPro" id="IPR004589">
    <property type="entry name" value="DNA_helicase_ATP-dep_RecQ"/>
</dbReference>
<dbReference type="EMBL" id="JAAWVO010005701">
    <property type="protein sequence ID" value="MBN3312490.1"/>
    <property type="molecule type" value="Genomic_DNA"/>
</dbReference>
<keyword evidence="4" id="KW-0378">Hydrolase</keyword>
<keyword evidence="3" id="KW-0547">Nucleotide-binding</keyword>
<dbReference type="InterPro" id="IPR044876">
    <property type="entry name" value="HRDC_dom_sf"/>
</dbReference>
<evidence type="ECO:0000259" key="14">
    <source>
        <dbReference type="PROSITE" id="PS51194"/>
    </source>
</evidence>
<dbReference type="InterPro" id="IPR018982">
    <property type="entry name" value="RQC_domain"/>
</dbReference>
<dbReference type="GO" id="GO:0008408">
    <property type="term" value="F:3'-5' exonuclease activity"/>
    <property type="evidence" value="ECO:0007669"/>
    <property type="project" value="InterPro"/>
</dbReference>
<dbReference type="PANTHER" id="PTHR13710:SF120">
    <property type="entry name" value="BIFUNCTIONAL 3'-5' EXONUCLEASE_ATP-DEPENDENT HELICASE WRN"/>
    <property type="match status" value="1"/>
</dbReference>
<name>A0A8J7NIG5_ATRSP</name>
<dbReference type="GO" id="GO:0009378">
    <property type="term" value="F:four-way junction helicase activity"/>
    <property type="evidence" value="ECO:0007669"/>
    <property type="project" value="TreeGrafter"/>
</dbReference>
<dbReference type="Gene3D" id="3.40.50.300">
    <property type="entry name" value="P-loop containing nucleotide triphosphate hydrolases"/>
    <property type="match status" value="2"/>
</dbReference>
<evidence type="ECO:0000256" key="6">
    <source>
        <dbReference type="ARBA" id="ARBA00022840"/>
    </source>
</evidence>
<dbReference type="CDD" id="cd18794">
    <property type="entry name" value="SF2_C_RecQ"/>
    <property type="match status" value="1"/>
</dbReference>
<dbReference type="PANTHER" id="PTHR13710">
    <property type="entry name" value="DNA HELICASE RECQ FAMILY MEMBER"/>
    <property type="match status" value="1"/>
</dbReference>
<evidence type="ECO:0000256" key="2">
    <source>
        <dbReference type="ARBA" id="ARBA00005446"/>
    </source>
</evidence>
<dbReference type="InterPro" id="IPR036397">
    <property type="entry name" value="RNaseH_sf"/>
</dbReference>
<dbReference type="FunFam" id="1.10.150.80:FF:000005">
    <property type="entry name" value="Werner syndrome ATP-dependent helicase homolog"/>
    <property type="match status" value="1"/>
</dbReference>
<dbReference type="SMART" id="SM00490">
    <property type="entry name" value="HELICc"/>
    <property type="match status" value="1"/>
</dbReference>
<dbReference type="SUPFAM" id="SSF46785">
    <property type="entry name" value="Winged helix' DNA-binding domain"/>
    <property type="match status" value="1"/>
</dbReference>
<proteinExistence type="inferred from homology"/>
<feature type="compositionally biased region" description="Acidic residues" evidence="11">
    <location>
        <begin position="415"/>
        <end position="431"/>
    </location>
</feature>
<dbReference type="Pfam" id="PF00271">
    <property type="entry name" value="Helicase_C"/>
    <property type="match status" value="1"/>
</dbReference>
<evidence type="ECO:0000256" key="4">
    <source>
        <dbReference type="ARBA" id="ARBA00022801"/>
    </source>
</evidence>
<evidence type="ECO:0000259" key="13">
    <source>
        <dbReference type="PROSITE" id="PS51192"/>
    </source>
</evidence>
<keyword evidence="16" id="KW-1185">Reference proteome</keyword>
<evidence type="ECO:0000256" key="7">
    <source>
        <dbReference type="ARBA" id="ARBA00023125"/>
    </source>
</evidence>
<keyword evidence="6" id="KW-0067">ATP-binding</keyword>
<dbReference type="InterPro" id="IPR036390">
    <property type="entry name" value="WH_DNA-bd_sf"/>
</dbReference>
<evidence type="ECO:0000313" key="15">
    <source>
        <dbReference type="EMBL" id="MBN3312490.1"/>
    </source>
</evidence>
<dbReference type="SMART" id="SM00341">
    <property type="entry name" value="HRDC"/>
    <property type="match status" value="1"/>
</dbReference>
<dbReference type="NCBIfam" id="TIGR00614">
    <property type="entry name" value="recQ_fam"/>
    <property type="match status" value="1"/>
</dbReference>
<evidence type="ECO:0000256" key="10">
    <source>
        <dbReference type="ARBA" id="ARBA00034808"/>
    </source>
</evidence>
<evidence type="ECO:0000256" key="1">
    <source>
        <dbReference type="ARBA" id="ARBA00001947"/>
    </source>
</evidence>
<dbReference type="Pfam" id="PF16124">
    <property type="entry name" value="RecQ_Zn_bind"/>
    <property type="match status" value="1"/>
</dbReference>
<dbReference type="PROSITE" id="PS50967">
    <property type="entry name" value="HRDC"/>
    <property type="match status" value="1"/>
</dbReference>
<dbReference type="Gene3D" id="1.10.150.80">
    <property type="entry name" value="HRDC domain"/>
    <property type="match status" value="1"/>
</dbReference>
<dbReference type="InterPro" id="IPR002562">
    <property type="entry name" value="3'-5'_exonuclease_dom"/>
</dbReference>
<evidence type="ECO:0000259" key="12">
    <source>
        <dbReference type="PROSITE" id="PS50967"/>
    </source>
</evidence>
<evidence type="ECO:0000313" key="16">
    <source>
        <dbReference type="Proteomes" id="UP000736164"/>
    </source>
</evidence>
<evidence type="ECO:0000256" key="8">
    <source>
        <dbReference type="ARBA" id="ARBA00023235"/>
    </source>
</evidence>
<feature type="domain" description="Helicase C-terminal" evidence="14">
    <location>
        <begin position="654"/>
        <end position="805"/>
    </location>
</feature>
<dbReference type="SUPFAM" id="SSF53098">
    <property type="entry name" value="Ribonuclease H-like"/>
    <property type="match status" value="1"/>
</dbReference>
<dbReference type="InterPro" id="IPR011545">
    <property type="entry name" value="DEAD/DEAH_box_helicase_dom"/>
</dbReference>
<feature type="domain" description="Helicase ATP-binding" evidence="13">
    <location>
        <begin position="463"/>
        <end position="629"/>
    </location>
</feature>
<comment type="similarity">
    <text evidence="2">Belongs to the helicase family. RecQ subfamily.</text>
</comment>
<dbReference type="EC" id="5.6.2.4" evidence="10"/>
<evidence type="ECO:0000256" key="11">
    <source>
        <dbReference type="SAM" id="MobiDB-lite"/>
    </source>
</evidence>
<dbReference type="SMART" id="SM00956">
    <property type="entry name" value="RQC"/>
    <property type="match status" value="1"/>
</dbReference>
<dbReference type="GO" id="GO:0000724">
    <property type="term" value="P:double-strand break repair via homologous recombination"/>
    <property type="evidence" value="ECO:0007669"/>
    <property type="project" value="TreeGrafter"/>
</dbReference>
<dbReference type="GO" id="GO:0005524">
    <property type="term" value="F:ATP binding"/>
    <property type="evidence" value="ECO:0007669"/>
    <property type="project" value="UniProtKB-KW"/>
</dbReference>
<dbReference type="InterPro" id="IPR027417">
    <property type="entry name" value="P-loop_NTPase"/>
</dbReference>
<feature type="domain" description="HRDC" evidence="12">
    <location>
        <begin position="1081"/>
        <end position="1160"/>
    </location>
</feature>
<dbReference type="CDD" id="cd06141">
    <property type="entry name" value="WRN_exo"/>
    <property type="match status" value="1"/>
</dbReference>
<protein>
    <recommendedName>
        <fullName evidence="10">DNA 3'-5' helicase</fullName>
        <ecNumber evidence="10">5.6.2.4</ecNumber>
    </recommendedName>
</protein>
<feature type="region of interest" description="Disordered" evidence="11">
    <location>
        <begin position="397"/>
        <end position="438"/>
    </location>
</feature>
<comment type="catalytic activity">
    <reaction evidence="9">
        <text>Couples ATP hydrolysis with the unwinding of duplex DNA by translocating in the 3'-5' direction.</text>
        <dbReference type="EC" id="5.6.2.4"/>
    </reaction>
</comment>
<dbReference type="Proteomes" id="UP000736164">
    <property type="component" value="Unassembled WGS sequence"/>
</dbReference>
<dbReference type="SMART" id="SM00474">
    <property type="entry name" value="35EXOc"/>
    <property type="match status" value="1"/>
</dbReference>
<keyword evidence="8" id="KW-0413">Isomerase</keyword>
<dbReference type="PROSITE" id="PS51192">
    <property type="entry name" value="HELICASE_ATP_BIND_1"/>
    <property type="match status" value="1"/>
</dbReference>
<keyword evidence="7" id="KW-0238">DNA-binding</keyword>
<reference evidence="15" key="1">
    <citation type="journal article" date="2021" name="Cell">
        <title>Tracing the genetic footprints of vertebrate landing in non-teleost ray-finned fishes.</title>
        <authorList>
            <person name="Bi X."/>
            <person name="Wang K."/>
            <person name="Yang L."/>
            <person name="Pan H."/>
            <person name="Jiang H."/>
            <person name="Wei Q."/>
            <person name="Fang M."/>
            <person name="Yu H."/>
            <person name="Zhu C."/>
            <person name="Cai Y."/>
            <person name="He Y."/>
            <person name="Gan X."/>
            <person name="Zeng H."/>
            <person name="Yu D."/>
            <person name="Zhu Y."/>
            <person name="Jiang H."/>
            <person name="Qiu Q."/>
            <person name="Yang H."/>
            <person name="Zhang Y.E."/>
            <person name="Wang W."/>
            <person name="Zhu M."/>
            <person name="He S."/>
            <person name="Zhang G."/>
        </authorList>
    </citation>
    <scope>NUCLEOTIDE SEQUENCE</scope>
    <source>
        <strain evidence="15">Allg_001</strain>
    </source>
</reference>
<evidence type="ECO:0000256" key="9">
    <source>
        <dbReference type="ARBA" id="ARBA00034617"/>
    </source>
</evidence>
<dbReference type="CDD" id="cd18017">
    <property type="entry name" value="DEXHc_RecQ3"/>
    <property type="match status" value="1"/>
</dbReference>
<feature type="non-terminal residue" evidence="15">
    <location>
        <position position="1"/>
    </location>
</feature>
<dbReference type="GO" id="GO:0000723">
    <property type="term" value="P:telomere maintenance"/>
    <property type="evidence" value="ECO:0007669"/>
    <property type="project" value="TreeGrafter"/>
</dbReference>
<dbReference type="GO" id="GO:0005694">
    <property type="term" value="C:chromosome"/>
    <property type="evidence" value="ECO:0007669"/>
    <property type="project" value="TreeGrafter"/>
</dbReference>